<keyword evidence="4" id="KW-1185">Reference proteome</keyword>
<name>A0A507C8Z2_9FUNG</name>
<dbReference type="InterPro" id="IPR029071">
    <property type="entry name" value="Ubiquitin-like_domsf"/>
</dbReference>
<organism evidence="3 4">
    <name type="scientific">Synchytrium microbalum</name>
    <dbReference type="NCBI Taxonomy" id="1806994"/>
    <lineage>
        <taxon>Eukaryota</taxon>
        <taxon>Fungi</taxon>
        <taxon>Fungi incertae sedis</taxon>
        <taxon>Chytridiomycota</taxon>
        <taxon>Chytridiomycota incertae sedis</taxon>
        <taxon>Chytridiomycetes</taxon>
        <taxon>Synchytriales</taxon>
        <taxon>Synchytriaceae</taxon>
        <taxon>Synchytrium</taxon>
    </lineage>
</organism>
<evidence type="ECO:0000259" key="2">
    <source>
        <dbReference type="PROSITE" id="PS50053"/>
    </source>
</evidence>
<dbReference type="InterPro" id="IPR039540">
    <property type="entry name" value="UBL3-like_ubiquitin_dom"/>
</dbReference>
<feature type="domain" description="Ubiquitin-like" evidence="2">
    <location>
        <begin position="29"/>
        <end position="112"/>
    </location>
</feature>
<gene>
    <name evidence="3" type="ORF">SmJEL517_g03196</name>
</gene>
<protein>
    <recommendedName>
        <fullName evidence="2">Ubiquitin-like domain-containing protein</fullName>
    </recommendedName>
</protein>
<evidence type="ECO:0000313" key="3">
    <source>
        <dbReference type="EMBL" id="TPX33975.1"/>
    </source>
</evidence>
<feature type="compositionally biased region" description="Low complexity" evidence="1">
    <location>
        <begin position="1"/>
        <end position="17"/>
    </location>
</feature>
<dbReference type="SUPFAM" id="SSF54236">
    <property type="entry name" value="Ubiquitin-like"/>
    <property type="match status" value="1"/>
</dbReference>
<dbReference type="EMBL" id="QEAO01000016">
    <property type="protein sequence ID" value="TPX33975.1"/>
    <property type="molecule type" value="Genomic_DNA"/>
</dbReference>
<dbReference type="PROSITE" id="PS50053">
    <property type="entry name" value="UBIQUITIN_2"/>
    <property type="match status" value="1"/>
</dbReference>
<dbReference type="InterPro" id="IPR040015">
    <property type="entry name" value="UBL3-like"/>
</dbReference>
<accession>A0A507C8Z2</accession>
<dbReference type="Gene3D" id="3.10.20.90">
    <property type="entry name" value="Phosphatidylinositol 3-kinase Catalytic Subunit, Chain A, domain 1"/>
    <property type="match status" value="1"/>
</dbReference>
<dbReference type="InterPro" id="IPR000626">
    <property type="entry name" value="Ubiquitin-like_dom"/>
</dbReference>
<dbReference type="Proteomes" id="UP000319731">
    <property type="component" value="Unassembled WGS sequence"/>
</dbReference>
<comment type="caution">
    <text evidence="3">The sequence shown here is derived from an EMBL/GenBank/DDBJ whole genome shotgun (WGS) entry which is preliminary data.</text>
</comment>
<evidence type="ECO:0000256" key="1">
    <source>
        <dbReference type="SAM" id="MobiDB-lite"/>
    </source>
</evidence>
<dbReference type="GeneID" id="42004421"/>
<reference evidence="3 4" key="1">
    <citation type="journal article" date="2019" name="Sci. Rep.">
        <title>Comparative genomics of chytrid fungi reveal insights into the obligate biotrophic and pathogenic lifestyle of Synchytrium endobioticum.</title>
        <authorList>
            <person name="van de Vossenberg B.T.L.H."/>
            <person name="Warris S."/>
            <person name="Nguyen H.D.T."/>
            <person name="van Gent-Pelzer M.P.E."/>
            <person name="Joly D.L."/>
            <person name="van de Geest H.C."/>
            <person name="Bonants P.J.M."/>
            <person name="Smith D.S."/>
            <person name="Levesque C.A."/>
            <person name="van der Lee T.A.J."/>
        </authorList>
    </citation>
    <scope>NUCLEOTIDE SEQUENCE [LARGE SCALE GENOMIC DNA]</scope>
    <source>
        <strain evidence="3 4">JEL517</strain>
    </source>
</reference>
<dbReference type="SMART" id="SM00213">
    <property type="entry name" value="UBQ"/>
    <property type="match status" value="1"/>
</dbReference>
<dbReference type="AlphaFoldDB" id="A0A507C8Z2"/>
<sequence>MSIPPEEVTPSSTTPITHPAPNKVDNETIKITLLLVSGKRSDLVVSPSDTVEAIKRRIFENWPKEWSEELPESPAQLRLLLRGKFLEPNSTMEGNKIPTGQTTTVHLIIKSAASSEGTAEKAKNLDHAGSCRCTIM</sequence>
<dbReference type="OrthoDB" id="1043111at2759"/>
<dbReference type="Pfam" id="PF13881">
    <property type="entry name" value="Rad60-SLD_2"/>
    <property type="match status" value="1"/>
</dbReference>
<proteinExistence type="predicted"/>
<feature type="region of interest" description="Disordered" evidence="1">
    <location>
        <begin position="1"/>
        <end position="23"/>
    </location>
</feature>
<dbReference type="PANTHER" id="PTHR13169:SF0">
    <property type="entry name" value="UBIQUITIN-LIKE PROTEIN 3"/>
    <property type="match status" value="1"/>
</dbReference>
<evidence type="ECO:0000313" key="4">
    <source>
        <dbReference type="Proteomes" id="UP000319731"/>
    </source>
</evidence>
<dbReference type="PANTHER" id="PTHR13169">
    <property type="entry name" value="UBIQUITIN-LIKE PROTEIN 3 HCG-1 PROTEIN"/>
    <property type="match status" value="1"/>
</dbReference>
<dbReference type="RefSeq" id="XP_031024817.1">
    <property type="nucleotide sequence ID" value="XM_031169124.1"/>
</dbReference>